<evidence type="ECO:0000313" key="1">
    <source>
        <dbReference type="EMBL" id="CFS09159.1"/>
    </source>
</evidence>
<protein>
    <submittedName>
        <fullName evidence="2">Transcriptional regulator</fullName>
    </submittedName>
</protein>
<dbReference type="EMBL" id="CQQC01002286">
    <property type="protein sequence ID" value="CNW68058.1"/>
    <property type="molecule type" value="Genomic_DNA"/>
</dbReference>
<evidence type="ECO:0000313" key="3">
    <source>
        <dbReference type="Proteomes" id="UP000039217"/>
    </source>
</evidence>
<dbReference type="Gene3D" id="1.10.287.160">
    <property type="entry name" value="HR1 repeat"/>
    <property type="match status" value="1"/>
</dbReference>
<dbReference type="Proteomes" id="UP000046680">
    <property type="component" value="Unassembled WGS sequence"/>
</dbReference>
<gene>
    <name evidence="1" type="ORF">ERS007657_03967</name>
    <name evidence="2" type="ORF">ERS007661_04192</name>
</gene>
<dbReference type="AlphaFoldDB" id="A0A655FXS9"/>
<sequence>MGLRALGDAPPQRSRRLREMRDLLAYMENVVSDALGRYSQRTGEDD</sequence>
<name>A0A655FXS9_MYCTX</name>
<evidence type="ECO:0000313" key="4">
    <source>
        <dbReference type="Proteomes" id="UP000046680"/>
    </source>
</evidence>
<dbReference type="Proteomes" id="UP000039217">
    <property type="component" value="Unassembled WGS sequence"/>
</dbReference>
<reference evidence="3 4" key="1">
    <citation type="submission" date="2015-03" db="EMBL/GenBank/DDBJ databases">
        <authorList>
            <consortium name="Pathogen Informatics"/>
        </authorList>
    </citation>
    <scope>NUCLEOTIDE SEQUENCE [LARGE SCALE GENOMIC DNA]</scope>
    <source>
        <strain evidence="1 4">C09601061</strain>
        <strain evidence="2 3">D00501624</strain>
    </source>
</reference>
<organism evidence="2 3">
    <name type="scientific">Mycobacterium tuberculosis</name>
    <dbReference type="NCBI Taxonomy" id="1773"/>
    <lineage>
        <taxon>Bacteria</taxon>
        <taxon>Bacillati</taxon>
        <taxon>Actinomycetota</taxon>
        <taxon>Actinomycetes</taxon>
        <taxon>Mycobacteriales</taxon>
        <taxon>Mycobacteriaceae</taxon>
        <taxon>Mycobacterium</taxon>
        <taxon>Mycobacterium tuberculosis complex</taxon>
    </lineage>
</organism>
<proteinExistence type="predicted"/>
<dbReference type="EMBL" id="CGCX01002240">
    <property type="protein sequence ID" value="CFS09159.1"/>
    <property type="molecule type" value="Genomic_DNA"/>
</dbReference>
<accession>A0A655FXS9</accession>
<evidence type="ECO:0000313" key="2">
    <source>
        <dbReference type="EMBL" id="CNW68058.1"/>
    </source>
</evidence>